<evidence type="ECO:0000256" key="5">
    <source>
        <dbReference type="ARBA" id="ARBA00022801"/>
    </source>
</evidence>
<evidence type="ECO:0000256" key="4">
    <source>
        <dbReference type="ARBA" id="ARBA00022759"/>
    </source>
</evidence>
<protein>
    <recommendedName>
        <fullName evidence="10">Addiction module toxin, HicA family</fullName>
    </recommendedName>
</protein>
<organism evidence="8 9">
    <name type="scientific">Candidatus Nomurabacteria bacterium RIFCSPHIGHO2_01_FULL_39_10</name>
    <dbReference type="NCBI Taxonomy" id="1801733"/>
    <lineage>
        <taxon>Bacteria</taxon>
        <taxon>Candidatus Nomuraibacteriota</taxon>
    </lineage>
</organism>
<dbReference type="Gene3D" id="3.30.920.30">
    <property type="entry name" value="Hypothetical protein"/>
    <property type="match status" value="1"/>
</dbReference>
<dbReference type="SUPFAM" id="SSF54786">
    <property type="entry name" value="YcfA/nrd intein domain"/>
    <property type="match status" value="1"/>
</dbReference>
<sequence>MSNGLFNWTYRDVIEFLKENDFVFSNEREGSHEAWKNIKTGAMVDINFHGQKSFRPRTLETMICQSKISKKIWREWASR</sequence>
<dbReference type="Proteomes" id="UP000178700">
    <property type="component" value="Unassembled WGS sequence"/>
</dbReference>
<dbReference type="InterPro" id="IPR038570">
    <property type="entry name" value="HicA_sf"/>
</dbReference>
<keyword evidence="4" id="KW-0255">Endonuclease</keyword>
<reference evidence="8 9" key="1">
    <citation type="journal article" date="2016" name="Nat. Commun.">
        <title>Thousands of microbial genomes shed light on interconnected biogeochemical processes in an aquifer system.</title>
        <authorList>
            <person name="Anantharaman K."/>
            <person name="Brown C.T."/>
            <person name="Hug L.A."/>
            <person name="Sharon I."/>
            <person name="Castelle C.J."/>
            <person name="Probst A.J."/>
            <person name="Thomas B.C."/>
            <person name="Singh A."/>
            <person name="Wilkins M.J."/>
            <person name="Karaoz U."/>
            <person name="Brodie E.L."/>
            <person name="Williams K.H."/>
            <person name="Hubbard S.S."/>
            <person name="Banfield J.F."/>
        </authorList>
    </citation>
    <scope>NUCLEOTIDE SEQUENCE [LARGE SCALE GENOMIC DNA]</scope>
</reference>
<dbReference type="GO" id="GO:0016787">
    <property type="term" value="F:hydrolase activity"/>
    <property type="evidence" value="ECO:0007669"/>
    <property type="project" value="UniProtKB-KW"/>
</dbReference>
<evidence type="ECO:0008006" key="10">
    <source>
        <dbReference type="Google" id="ProtNLM"/>
    </source>
</evidence>
<evidence type="ECO:0000256" key="1">
    <source>
        <dbReference type="ARBA" id="ARBA00006620"/>
    </source>
</evidence>
<evidence type="ECO:0000256" key="3">
    <source>
        <dbReference type="ARBA" id="ARBA00022722"/>
    </source>
</evidence>
<evidence type="ECO:0000313" key="9">
    <source>
        <dbReference type="Proteomes" id="UP000178700"/>
    </source>
</evidence>
<evidence type="ECO:0000256" key="2">
    <source>
        <dbReference type="ARBA" id="ARBA00022649"/>
    </source>
</evidence>
<dbReference type="Pfam" id="PF07927">
    <property type="entry name" value="HicA_toxin"/>
    <property type="match status" value="1"/>
</dbReference>
<dbReference type="AlphaFoldDB" id="A0A1F6V818"/>
<keyword evidence="7" id="KW-0346">Stress response</keyword>
<dbReference type="EMBL" id="MFTJ01000020">
    <property type="protein sequence ID" value="OGI65847.1"/>
    <property type="molecule type" value="Genomic_DNA"/>
</dbReference>
<gene>
    <name evidence="8" type="ORF">A2642_03075</name>
</gene>
<keyword evidence="5" id="KW-0378">Hydrolase</keyword>
<comment type="caution">
    <text evidence="8">The sequence shown here is derived from an EMBL/GenBank/DDBJ whole genome shotgun (WGS) entry which is preliminary data.</text>
</comment>
<evidence type="ECO:0000256" key="7">
    <source>
        <dbReference type="ARBA" id="ARBA00023016"/>
    </source>
</evidence>
<name>A0A1F6V818_9BACT</name>
<dbReference type="GO" id="GO:0003729">
    <property type="term" value="F:mRNA binding"/>
    <property type="evidence" value="ECO:0007669"/>
    <property type="project" value="InterPro"/>
</dbReference>
<comment type="similarity">
    <text evidence="1">Belongs to the HicA mRNA interferase family.</text>
</comment>
<keyword evidence="6" id="KW-0694">RNA-binding</keyword>
<evidence type="ECO:0000313" key="8">
    <source>
        <dbReference type="EMBL" id="OGI65847.1"/>
    </source>
</evidence>
<evidence type="ECO:0000256" key="6">
    <source>
        <dbReference type="ARBA" id="ARBA00022884"/>
    </source>
</evidence>
<accession>A0A1F6V818</accession>
<keyword evidence="3" id="KW-0540">Nuclease</keyword>
<dbReference type="InterPro" id="IPR012933">
    <property type="entry name" value="HicA_mRNA_interferase"/>
</dbReference>
<proteinExistence type="inferred from homology"/>
<keyword evidence="2" id="KW-1277">Toxin-antitoxin system</keyword>
<dbReference type="GO" id="GO:0004519">
    <property type="term" value="F:endonuclease activity"/>
    <property type="evidence" value="ECO:0007669"/>
    <property type="project" value="UniProtKB-KW"/>
</dbReference>